<dbReference type="GeneID" id="83622694"/>
<sequence>MIATLAERDRRWRLLHERMERDGYDALLFAAADYRGHKGALRYLADYNLSHRFGYAVLHPGAAPTLVLPKNLEGGRRPRTGWIDDYVYAEKLSEALVKTLTRGAAPARVGIVGIGQVMKVEDYLHLTEELPGTVFEDASAMFEQVRAVKTAAEIRGAEESAYIADRCFERLLEIARPGTTERAVAAEMYRVAYSLGAEDPLFLTMYADDEPTGPCPTFGAPGGRELTAHDVFTFSYELVGPAGYWMELSRMVTFAPPTPEVQRLADAVCSGLAAGSAALRPGTTMSGVQRDVIAAIEQHGVRSSYWSGHGLGLDVLEEPWVGLEMVQDNENHEAVTATAEGMVIALHPMLWDADSGAMGYMADTCVVEAGRTRTLSKFPTELYRV</sequence>
<proteinExistence type="predicted"/>
<dbReference type="PANTHER" id="PTHR46112">
    <property type="entry name" value="AMINOPEPTIDASE"/>
    <property type="match status" value="1"/>
</dbReference>
<dbReference type="PANTHER" id="PTHR46112:SF2">
    <property type="entry name" value="XAA-PRO AMINOPEPTIDASE P-RELATED"/>
    <property type="match status" value="1"/>
</dbReference>
<dbReference type="InterPro" id="IPR050659">
    <property type="entry name" value="Peptidase_M24B"/>
</dbReference>
<dbReference type="Pfam" id="PF01321">
    <property type="entry name" value="Creatinase_N"/>
    <property type="match status" value="1"/>
</dbReference>
<dbReference type="Pfam" id="PF00557">
    <property type="entry name" value="Peptidase_M24"/>
    <property type="match status" value="1"/>
</dbReference>
<dbReference type="Gene3D" id="3.90.230.10">
    <property type="entry name" value="Creatinase/methionine aminopeptidase superfamily"/>
    <property type="match status" value="1"/>
</dbReference>
<feature type="domain" description="Creatinase N-terminal" evidence="2">
    <location>
        <begin position="11"/>
        <end position="148"/>
    </location>
</feature>
<gene>
    <name evidence="3" type="ORF">OCS65_19710</name>
</gene>
<accession>A0AA46NTS0</accession>
<dbReference type="InterPro" id="IPR000994">
    <property type="entry name" value="Pept_M24"/>
</dbReference>
<dbReference type="Gene3D" id="3.40.350.10">
    <property type="entry name" value="Creatinase/prolidase N-terminal domain"/>
    <property type="match status" value="1"/>
</dbReference>
<dbReference type="CDD" id="cd01066">
    <property type="entry name" value="APP_MetAP"/>
    <property type="match status" value="1"/>
</dbReference>
<dbReference type="RefSeq" id="WP_263507465.1">
    <property type="nucleotide sequence ID" value="NZ_CP106982.1"/>
</dbReference>
<dbReference type="InterPro" id="IPR029149">
    <property type="entry name" value="Creatin/AminoP/Spt16_N"/>
</dbReference>
<evidence type="ECO:0000313" key="3">
    <source>
        <dbReference type="EMBL" id="UYF92684.1"/>
    </source>
</evidence>
<dbReference type="AlphaFoldDB" id="A0AA46NTS0"/>
<dbReference type="InterPro" id="IPR036005">
    <property type="entry name" value="Creatinase/aminopeptidase-like"/>
</dbReference>
<organism evidence="3 4">
    <name type="scientific">Rhodococcus aetherivorans</name>
    <dbReference type="NCBI Taxonomy" id="191292"/>
    <lineage>
        <taxon>Bacteria</taxon>
        <taxon>Bacillati</taxon>
        <taxon>Actinomycetota</taxon>
        <taxon>Actinomycetes</taxon>
        <taxon>Mycobacteriales</taxon>
        <taxon>Nocardiaceae</taxon>
        <taxon>Rhodococcus</taxon>
    </lineage>
</organism>
<dbReference type="SUPFAM" id="SSF55920">
    <property type="entry name" value="Creatinase/aminopeptidase"/>
    <property type="match status" value="1"/>
</dbReference>
<evidence type="ECO:0000259" key="1">
    <source>
        <dbReference type="Pfam" id="PF00557"/>
    </source>
</evidence>
<evidence type="ECO:0000259" key="2">
    <source>
        <dbReference type="Pfam" id="PF01321"/>
    </source>
</evidence>
<dbReference type="InterPro" id="IPR000587">
    <property type="entry name" value="Creatinase_N"/>
</dbReference>
<name>A0AA46NTS0_9NOCA</name>
<protein>
    <submittedName>
        <fullName evidence="3">M24 family metallopeptidase</fullName>
    </submittedName>
</protein>
<dbReference type="Proteomes" id="UP001163947">
    <property type="component" value="Chromosome"/>
</dbReference>
<dbReference type="EMBL" id="CP106982">
    <property type="protein sequence ID" value="UYF92684.1"/>
    <property type="molecule type" value="Genomic_DNA"/>
</dbReference>
<evidence type="ECO:0000313" key="4">
    <source>
        <dbReference type="Proteomes" id="UP001163947"/>
    </source>
</evidence>
<dbReference type="SUPFAM" id="SSF53092">
    <property type="entry name" value="Creatinase/prolidase N-terminal domain"/>
    <property type="match status" value="1"/>
</dbReference>
<feature type="domain" description="Peptidase M24" evidence="1">
    <location>
        <begin position="158"/>
        <end position="366"/>
    </location>
</feature>
<reference evidence="3" key="1">
    <citation type="submission" date="2022-09" db="EMBL/GenBank/DDBJ databases">
        <title>The genome sequence of Rhodococcus aetherivorans N1.</title>
        <authorList>
            <person name="Jiang W."/>
        </authorList>
    </citation>
    <scope>NUCLEOTIDE SEQUENCE</scope>
    <source>
        <strain evidence="3">N1</strain>
    </source>
</reference>